<evidence type="ECO:0000313" key="2">
    <source>
        <dbReference type="Proteomes" id="UP000016922"/>
    </source>
</evidence>
<sequence>MAAEALGIGASVVTFVGVAGHIVQGCQYVPSILNDIDDAPDDILDMNASITLFESILLQLQAVLQQLDSSGVPVDHLSTVEVALKYGDDAVAALQKAAARIKNPNTRWCRIRVAFKNGKYAKYWDRLEKAKGFISVAQGGRLL</sequence>
<dbReference type="RefSeq" id="XP_008080488.1">
    <property type="nucleotide sequence ID" value="XM_008082297.1"/>
</dbReference>
<dbReference type="OrthoDB" id="3200163at2759"/>
<organism evidence="1 2">
    <name type="scientific">Glarea lozoyensis (strain ATCC 20868 / MF5171)</name>
    <dbReference type="NCBI Taxonomy" id="1116229"/>
    <lineage>
        <taxon>Eukaryota</taxon>
        <taxon>Fungi</taxon>
        <taxon>Dikarya</taxon>
        <taxon>Ascomycota</taxon>
        <taxon>Pezizomycotina</taxon>
        <taxon>Leotiomycetes</taxon>
        <taxon>Helotiales</taxon>
        <taxon>Helotiaceae</taxon>
        <taxon>Glarea</taxon>
    </lineage>
</organism>
<reference evidence="1 2" key="1">
    <citation type="journal article" date="2013" name="BMC Genomics">
        <title>Genomics-driven discovery of the pneumocandin biosynthetic gene cluster in the fungus Glarea lozoyensis.</title>
        <authorList>
            <person name="Chen L."/>
            <person name="Yue Q."/>
            <person name="Zhang X."/>
            <person name="Xiang M."/>
            <person name="Wang C."/>
            <person name="Li S."/>
            <person name="Che Y."/>
            <person name="Ortiz-Lopez F.J."/>
            <person name="Bills G.F."/>
            <person name="Liu X."/>
            <person name="An Z."/>
        </authorList>
    </citation>
    <scope>NUCLEOTIDE SEQUENCE [LARGE SCALE GENOMIC DNA]</scope>
    <source>
        <strain evidence="2">ATCC 20868 / MF5171</strain>
    </source>
</reference>
<gene>
    <name evidence="1" type="ORF">GLAREA_07609</name>
</gene>
<dbReference type="Proteomes" id="UP000016922">
    <property type="component" value="Unassembled WGS sequence"/>
</dbReference>
<dbReference type="GeneID" id="19466662"/>
<dbReference type="EMBL" id="KE145359">
    <property type="protein sequence ID" value="EPE32476.1"/>
    <property type="molecule type" value="Genomic_DNA"/>
</dbReference>
<accession>S3DK90</accession>
<proteinExistence type="predicted"/>
<dbReference type="AlphaFoldDB" id="S3DK90"/>
<evidence type="ECO:0008006" key="3">
    <source>
        <dbReference type="Google" id="ProtNLM"/>
    </source>
</evidence>
<protein>
    <recommendedName>
        <fullName evidence="3">Fungal N-terminal domain-containing protein</fullName>
    </recommendedName>
</protein>
<dbReference type="KEGG" id="glz:GLAREA_07609"/>
<dbReference type="HOGENOM" id="CLU_1806343_0_0_1"/>
<keyword evidence="2" id="KW-1185">Reference proteome</keyword>
<evidence type="ECO:0000313" key="1">
    <source>
        <dbReference type="EMBL" id="EPE32476.1"/>
    </source>
</evidence>
<name>S3DK90_GLAL2</name>